<keyword evidence="1" id="KW-0175">Coiled coil</keyword>
<organism evidence="2 3">
    <name type="scientific">Lactobacillus crispatus</name>
    <dbReference type="NCBI Taxonomy" id="47770"/>
    <lineage>
        <taxon>Bacteria</taxon>
        <taxon>Bacillati</taxon>
        <taxon>Bacillota</taxon>
        <taxon>Bacilli</taxon>
        <taxon>Lactobacillales</taxon>
        <taxon>Lactobacillaceae</taxon>
        <taxon>Lactobacillus</taxon>
    </lineage>
</organism>
<dbReference type="EMBL" id="CP047415">
    <property type="protein sequence ID" value="QLL73737.1"/>
    <property type="molecule type" value="Genomic_DNA"/>
</dbReference>
<dbReference type="Proteomes" id="UP000510660">
    <property type="component" value="Chromosome"/>
</dbReference>
<accession>A0A7H9E8P6</accession>
<gene>
    <name evidence="2" type="ORF">GTO85_04800</name>
</gene>
<dbReference type="RefSeq" id="WP_180861993.1">
    <property type="nucleotide sequence ID" value="NZ_CP047415.1"/>
</dbReference>
<proteinExistence type="predicted"/>
<dbReference type="AlphaFoldDB" id="A0A7H9E8P6"/>
<evidence type="ECO:0000313" key="2">
    <source>
        <dbReference type="EMBL" id="QLL73737.1"/>
    </source>
</evidence>
<sequence length="179" mass="20122">MATICDFCGNKIGFLSQQIEFKDGVMGGKCMIKYGLGYKNGFAPGAKEYGKTHTVDDFKKIIAQGKDFSSIQEDSAKQEWLNSKDGQKFQEWLATKQLSDINSDNVLQVGAIYDLFKNIVPLNGLTSLVGSEKDINANQAFLLAELTQQNWLIIKQNDQLQKQNQQIIDLLKKNIEHNN</sequence>
<reference evidence="2 3" key="1">
    <citation type="submission" date="2020-01" db="EMBL/GenBank/DDBJ databases">
        <title>Complete and circular genome sequences of six lactobacillus isolates from horses.</title>
        <authorList>
            <person name="Hassan H.M."/>
        </authorList>
    </citation>
    <scope>NUCLEOTIDE SEQUENCE [LARGE SCALE GENOMIC DNA]</scope>
    <source>
        <strain evidence="2 3">1D</strain>
    </source>
</reference>
<feature type="coiled-coil region" evidence="1">
    <location>
        <begin position="143"/>
        <end position="173"/>
    </location>
</feature>
<evidence type="ECO:0000256" key="1">
    <source>
        <dbReference type="SAM" id="Coils"/>
    </source>
</evidence>
<name>A0A7H9E8P6_9LACO</name>
<evidence type="ECO:0000313" key="3">
    <source>
        <dbReference type="Proteomes" id="UP000510660"/>
    </source>
</evidence>
<protein>
    <submittedName>
        <fullName evidence="2">DUF4428 domain-containing protein</fullName>
    </submittedName>
</protein>